<dbReference type="PANTHER" id="PTHR43133">
    <property type="entry name" value="RNA POLYMERASE ECF-TYPE SIGMA FACTO"/>
    <property type="match status" value="1"/>
</dbReference>
<keyword evidence="9" id="KW-1185">Reference proteome</keyword>
<keyword evidence="3" id="KW-0731">Sigma factor</keyword>
<feature type="domain" description="RNA polymerase sigma-70 region 4" evidence="7">
    <location>
        <begin position="141"/>
        <end position="186"/>
    </location>
</feature>
<dbReference type="InterPro" id="IPR013324">
    <property type="entry name" value="RNA_pol_sigma_r3/r4-like"/>
</dbReference>
<dbReference type="Pfam" id="PF04542">
    <property type="entry name" value="Sigma70_r2"/>
    <property type="match status" value="1"/>
</dbReference>
<accession>A0ABP9WEL2</accession>
<dbReference type="InterPro" id="IPR007630">
    <property type="entry name" value="RNA_pol_sigma70_r4"/>
</dbReference>
<reference evidence="8 9" key="1">
    <citation type="submission" date="2024-02" db="EMBL/GenBank/DDBJ databases">
        <title>Lysinimicrobium sediminis NBRC 112286.</title>
        <authorList>
            <person name="Ichikawa N."/>
            <person name="Katano-Makiyama Y."/>
            <person name="Hidaka K."/>
        </authorList>
    </citation>
    <scope>NUCLEOTIDE SEQUENCE [LARGE SCALE GENOMIC DNA]</scope>
    <source>
        <strain evidence="8 9">NBRC 112286</strain>
    </source>
</reference>
<dbReference type="NCBIfam" id="TIGR02937">
    <property type="entry name" value="sigma70-ECF"/>
    <property type="match status" value="1"/>
</dbReference>
<keyword evidence="2" id="KW-0805">Transcription regulation</keyword>
<dbReference type="InterPro" id="IPR039425">
    <property type="entry name" value="RNA_pol_sigma-70-like"/>
</dbReference>
<proteinExistence type="inferred from homology"/>
<evidence type="ECO:0000256" key="3">
    <source>
        <dbReference type="ARBA" id="ARBA00023082"/>
    </source>
</evidence>
<organism evidence="8 9">
    <name type="scientific">Demequina sediminis</name>
    <dbReference type="NCBI Taxonomy" id="1930058"/>
    <lineage>
        <taxon>Bacteria</taxon>
        <taxon>Bacillati</taxon>
        <taxon>Actinomycetota</taxon>
        <taxon>Actinomycetes</taxon>
        <taxon>Micrococcales</taxon>
        <taxon>Demequinaceae</taxon>
        <taxon>Demequina</taxon>
    </lineage>
</organism>
<dbReference type="Gene3D" id="1.10.1740.10">
    <property type="match status" value="1"/>
</dbReference>
<evidence type="ECO:0000256" key="2">
    <source>
        <dbReference type="ARBA" id="ARBA00023015"/>
    </source>
</evidence>
<dbReference type="SUPFAM" id="SSF88659">
    <property type="entry name" value="Sigma3 and sigma4 domains of RNA polymerase sigma factors"/>
    <property type="match status" value="1"/>
</dbReference>
<feature type="domain" description="RNA polymerase sigma-70 region 2" evidence="6">
    <location>
        <begin position="37"/>
        <end position="105"/>
    </location>
</feature>
<sequence length="195" mass="21065">MMGTAMATETAERGDASGDRALDLDFAAGVEGSLEGLYRSASALVYTLALRSLGDASEAEDVTQQTFVAAWRGRDGYDPTRGSARGWVVGIAKRRIADALAARARESRRLEAVKDEPVVAVADPLEREAERIMVRGEVESLGPPRSTIVSLAFFEGRTHEQIAEHLRMPLGTVKSHLRRSLMALRQGLEAADASL</sequence>
<dbReference type="InterPro" id="IPR007627">
    <property type="entry name" value="RNA_pol_sigma70_r2"/>
</dbReference>
<dbReference type="PANTHER" id="PTHR43133:SF62">
    <property type="entry name" value="RNA POLYMERASE SIGMA FACTOR SIGZ"/>
    <property type="match status" value="1"/>
</dbReference>
<name>A0ABP9WEL2_9MICO</name>
<evidence type="ECO:0000259" key="6">
    <source>
        <dbReference type="Pfam" id="PF04542"/>
    </source>
</evidence>
<dbReference type="InterPro" id="IPR013325">
    <property type="entry name" value="RNA_pol_sigma_r2"/>
</dbReference>
<keyword evidence="5" id="KW-0804">Transcription</keyword>
<dbReference type="Pfam" id="PF04545">
    <property type="entry name" value="Sigma70_r4"/>
    <property type="match status" value="1"/>
</dbReference>
<dbReference type="EMBL" id="BAABRR010000003">
    <property type="protein sequence ID" value="GAA5518272.1"/>
    <property type="molecule type" value="Genomic_DNA"/>
</dbReference>
<evidence type="ECO:0008006" key="10">
    <source>
        <dbReference type="Google" id="ProtNLM"/>
    </source>
</evidence>
<evidence type="ECO:0000256" key="4">
    <source>
        <dbReference type="ARBA" id="ARBA00023125"/>
    </source>
</evidence>
<keyword evidence="4" id="KW-0238">DNA-binding</keyword>
<protein>
    <recommendedName>
        <fullName evidence="10">Sigma-70 family RNA polymerase sigma factor</fullName>
    </recommendedName>
</protein>
<comment type="similarity">
    <text evidence="1">Belongs to the sigma-70 factor family. ECF subfamily.</text>
</comment>
<dbReference type="SUPFAM" id="SSF88946">
    <property type="entry name" value="Sigma2 domain of RNA polymerase sigma factors"/>
    <property type="match status" value="1"/>
</dbReference>
<gene>
    <name evidence="8" type="ORF">Lsed01_00694</name>
</gene>
<evidence type="ECO:0000259" key="7">
    <source>
        <dbReference type="Pfam" id="PF04545"/>
    </source>
</evidence>
<evidence type="ECO:0000256" key="1">
    <source>
        <dbReference type="ARBA" id="ARBA00010641"/>
    </source>
</evidence>
<dbReference type="InterPro" id="IPR014284">
    <property type="entry name" value="RNA_pol_sigma-70_dom"/>
</dbReference>
<dbReference type="Proteomes" id="UP001426770">
    <property type="component" value="Unassembled WGS sequence"/>
</dbReference>
<comment type="caution">
    <text evidence="8">The sequence shown here is derived from an EMBL/GenBank/DDBJ whole genome shotgun (WGS) entry which is preliminary data.</text>
</comment>
<dbReference type="Gene3D" id="1.10.10.10">
    <property type="entry name" value="Winged helix-like DNA-binding domain superfamily/Winged helix DNA-binding domain"/>
    <property type="match status" value="1"/>
</dbReference>
<evidence type="ECO:0000256" key="5">
    <source>
        <dbReference type="ARBA" id="ARBA00023163"/>
    </source>
</evidence>
<evidence type="ECO:0000313" key="8">
    <source>
        <dbReference type="EMBL" id="GAA5518272.1"/>
    </source>
</evidence>
<evidence type="ECO:0000313" key="9">
    <source>
        <dbReference type="Proteomes" id="UP001426770"/>
    </source>
</evidence>
<dbReference type="InterPro" id="IPR036388">
    <property type="entry name" value="WH-like_DNA-bd_sf"/>
</dbReference>